<reference evidence="1 2" key="1">
    <citation type="submission" date="2023-07" db="EMBL/GenBank/DDBJ databases">
        <title>Genomic Encyclopedia of Type Strains, Phase IV (KMG-IV): sequencing the most valuable type-strain genomes for metagenomic binning, comparative biology and taxonomic classification.</title>
        <authorList>
            <person name="Goeker M."/>
        </authorList>
    </citation>
    <scope>NUCLEOTIDE SEQUENCE [LARGE SCALE GENOMIC DNA]</scope>
    <source>
        <strain evidence="1 2">DSM 1112</strain>
    </source>
</reference>
<dbReference type="Proteomes" id="UP001230207">
    <property type="component" value="Unassembled WGS sequence"/>
</dbReference>
<evidence type="ECO:0000313" key="2">
    <source>
        <dbReference type="Proteomes" id="UP001230207"/>
    </source>
</evidence>
<protein>
    <submittedName>
        <fullName evidence="1">Uncharacterized protein</fullName>
    </submittedName>
</protein>
<feature type="non-terminal residue" evidence="1">
    <location>
        <position position="1"/>
    </location>
</feature>
<comment type="caution">
    <text evidence="1">The sequence shown here is derived from an EMBL/GenBank/DDBJ whole genome shotgun (WGS) entry which is preliminary data.</text>
</comment>
<evidence type="ECO:0000313" key="1">
    <source>
        <dbReference type="EMBL" id="MDQ0323896.1"/>
    </source>
</evidence>
<keyword evidence="2" id="KW-1185">Reference proteome</keyword>
<gene>
    <name evidence="1" type="ORF">QO002_006103</name>
</gene>
<name>A0ABU0C049_9HYPH</name>
<accession>A0ABU0C049</accession>
<organism evidence="1 2">
    <name type="scientific">Pararhizobium capsulatum DSM 1112</name>
    <dbReference type="NCBI Taxonomy" id="1121113"/>
    <lineage>
        <taxon>Bacteria</taxon>
        <taxon>Pseudomonadati</taxon>
        <taxon>Pseudomonadota</taxon>
        <taxon>Alphaproteobacteria</taxon>
        <taxon>Hyphomicrobiales</taxon>
        <taxon>Rhizobiaceae</taxon>
        <taxon>Rhizobium/Agrobacterium group</taxon>
        <taxon>Pararhizobium</taxon>
    </lineage>
</organism>
<sequence>CPELADYIGKVLLSWTIKAGRYQTGCAILERGVYGLVTLALLAGDAVSEIRLKEEISARMTAGGLPDKELRDRAALEIRAHAASPCQNDHWSSVIEHGMAQADHEKLQPLLEEIADLISPETKGRAASRRPF</sequence>
<proteinExistence type="predicted"/>
<dbReference type="RefSeq" id="WP_307236935.1">
    <property type="nucleotide sequence ID" value="NZ_JAUSVF010000005.1"/>
</dbReference>
<dbReference type="EMBL" id="JAUSVF010000005">
    <property type="protein sequence ID" value="MDQ0323896.1"/>
    <property type="molecule type" value="Genomic_DNA"/>
</dbReference>